<sequence length="612" mass="68569">MSCGGDLLSDLPVDLLLRVLHLAPAKEAASTTALSRGWRSQPWRSSGAVNLETRVEAYDPYSHELEHETLFFSRRDAFVSTAEAALDAADVPVTRLTLRLEFVGCDDSVDTFLHRDRDDIYIDSDSDSERPPSPGRDVIAKLLSHRAARRVEELRLAAEKWHSPTDGYEITSRDEVLTISLVSLPSDNLRVLELTACKALVPLPPASAVVFRRLSSLRLRHCTARIDALQSLVDAAPDLAAIHLESVTIAQQNDPSMSKYYYSYGADPPSTETVRLRCPAATVLVLDRCNWKVKPRAWYHEDKPVVLTVEIDAPRLQRFRYKGILLPVSLSPPPPDLARADLHFVPHHDDENVNKHLSNQKRKSDGDPSRELDLVAFWRFLQSIPNARELKLRVTALEHIAILSKARRLELLPVLSNLHRLELHGVHRPKGRTAAVAIANLLRCCPALGDLLIDLTVAHHEPEYQHGEDAFLERKFQSGREKSICLLNSYSSSTLMTPSPEGIAEGANYEEVSEIPALSRPSFHCLQSSLTRVGLRFRLEEANCFGVKLIKFFAENAIVLQEMCIDAGNEKLGDHMACKVERWIADSSIKRKPGASNFVVLPLKGRIWKCKY</sequence>
<dbReference type="InterPro" id="IPR055302">
    <property type="entry name" value="F-box_dom-containing"/>
</dbReference>
<gene>
    <name evidence="2" type="ORF">QYE76_057696</name>
</gene>
<name>A0AAD8T3U7_LOLMU</name>
<dbReference type="PANTHER" id="PTHR32141:SF26">
    <property type="entry name" value="OS08G0328600 PROTEIN"/>
    <property type="match status" value="1"/>
</dbReference>
<dbReference type="PANTHER" id="PTHR32141">
    <property type="match status" value="1"/>
</dbReference>
<protein>
    <recommendedName>
        <fullName evidence="1">F-box/LRR-repeat protein 15/At3g58940/PEG3-like LRR domain-containing protein</fullName>
    </recommendedName>
</protein>
<evidence type="ECO:0000313" key="2">
    <source>
        <dbReference type="EMBL" id="KAK1669537.1"/>
    </source>
</evidence>
<feature type="domain" description="F-box/LRR-repeat protein 15/At3g58940/PEG3-like LRR" evidence="1">
    <location>
        <begin position="140"/>
        <end position="245"/>
    </location>
</feature>
<evidence type="ECO:0000313" key="3">
    <source>
        <dbReference type="Proteomes" id="UP001231189"/>
    </source>
</evidence>
<reference evidence="2" key="1">
    <citation type="submission" date="2023-07" db="EMBL/GenBank/DDBJ databases">
        <title>A chromosome-level genome assembly of Lolium multiflorum.</title>
        <authorList>
            <person name="Chen Y."/>
            <person name="Copetti D."/>
            <person name="Kolliker R."/>
            <person name="Studer B."/>
        </authorList>
    </citation>
    <scope>NUCLEOTIDE SEQUENCE</scope>
    <source>
        <strain evidence="2">02402/16</strain>
        <tissue evidence="2">Leaf</tissue>
    </source>
</reference>
<dbReference type="SUPFAM" id="SSF52047">
    <property type="entry name" value="RNI-like"/>
    <property type="match status" value="1"/>
</dbReference>
<evidence type="ECO:0000259" key="1">
    <source>
        <dbReference type="Pfam" id="PF24758"/>
    </source>
</evidence>
<keyword evidence="3" id="KW-1185">Reference proteome</keyword>
<dbReference type="InterPro" id="IPR036047">
    <property type="entry name" value="F-box-like_dom_sf"/>
</dbReference>
<accession>A0AAD8T3U7</accession>
<dbReference type="EMBL" id="JAUUTY010000003">
    <property type="protein sequence ID" value="KAK1669537.1"/>
    <property type="molecule type" value="Genomic_DNA"/>
</dbReference>
<comment type="caution">
    <text evidence="2">The sequence shown here is derived from an EMBL/GenBank/DDBJ whole genome shotgun (WGS) entry which is preliminary data.</text>
</comment>
<dbReference type="Pfam" id="PF24758">
    <property type="entry name" value="LRR_At5g56370"/>
    <property type="match status" value="1"/>
</dbReference>
<organism evidence="2 3">
    <name type="scientific">Lolium multiflorum</name>
    <name type="common">Italian ryegrass</name>
    <name type="synonym">Lolium perenne subsp. multiflorum</name>
    <dbReference type="NCBI Taxonomy" id="4521"/>
    <lineage>
        <taxon>Eukaryota</taxon>
        <taxon>Viridiplantae</taxon>
        <taxon>Streptophyta</taxon>
        <taxon>Embryophyta</taxon>
        <taxon>Tracheophyta</taxon>
        <taxon>Spermatophyta</taxon>
        <taxon>Magnoliopsida</taxon>
        <taxon>Liliopsida</taxon>
        <taxon>Poales</taxon>
        <taxon>Poaceae</taxon>
        <taxon>BOP clade</taxon>
        <taxon>Pooideae</taxon>
        <taxon>Poodae</taxon>
        <taxon>Poeae</taxon>
        <taxon>Poeae Chloroplast Group 2 (Poeae type)</taxon>
        <taxon>Loliodinae</taxon>
        <taxon>Loliinae</taxon>
        <taxon>Lolium</taxon>
    </lineage>
</organism>
<dbReference type="Proteomes" id="UP001231189">
    <property type="component" value="Unassembled WGS sequence"/>
</dbReference>
<proteinExistence type="predicted"/>
<dbReference type="AlphaFoldDB" id="A0AAD8T3U7"/>
<dbReference type="SUPFAM" id="SSF81383">
    <property type="entry name" value="F-box domain"/>
    <property type="match status" value="1"/>
</dbReference>
<dbReference type="InterPro" id="IPR055411">
    <property type="entry name" value="LRR_FXL15/At3g58940/PEG3-like"/>
</dbReference>